<protein>
    <recommendedName>
        <fullName evidence="1">N-acetyltransferase domain-containing protein</fullName>
    </recommendedName>
</protein>
<dbReference type="Proteomes" id="UP000245872">
    <property type="component" value="Chromosome"/>
</dbReference>
<organism evidence="2 3">
    <name type="scientific">Candidatus Cardinium hertigii</name>
    <dbReference type="NCBI Taxonomy" id="247481"/>
    <lineage>
        <taxon>Bacteria</taxon>
        <taxon>Pseudomonadati</taxon>
        <taxon>Bacteroidota</taxon>
        <taxon>Cytophagia</taxon>
        <taxon>Cytophagales</taxon>
        <taxon>Amoebophilaceae</taxon>
        <taxon>Candidatus Cardinium</taxon>
    </lineage>
</organism>
<dbReference type="InterPro" id="IPR000182">
    <property type="entry name" value="GNAT_dom"/>
</dbReference>
<feature type="domain" description="N-acetyltransferase" evidence="1">
    <location>
        <begin position="62"/>
        <end position="209"/>
    </location>
</feature>
<dbReference type="KEGG" id="cher:DK880_00738"/>
<proteinExistence type="predicted"/>
<evidence type="ECO:0000259" key="1">
    <source>
        <dbReference type="Pfam" id="PF13302"/>
    </source>
</evidence>
<dbReference type="EMBL" id="CP029619">
    <property type="protein sequence ID" value="AWN82048.1"/>
    <property type="molecule type" value="Genomic_DNA"/>
</dbReference>
<evidence type="ECO:0000313" key="2">
    <source>
        <dbReference type="EMBL" id="AWN82048.1"/>
    </source>
</evidence>
<keyword evidence="3" id="KW-1185">Reference proteome</keyword>
<dbReference type="GO" id="GO:0016747">
    <property type="term" value="F:acyltransferase activity, transferring groups other than amino-acyl groups"/>
    <property type="evidence" value="ECO:0007669"/>
    <property type="project" value="InterPro"/>
</dbReference>
<sequence>MIKLIINEYKRKCGDFLLRWKPESKNHKLCIETKRFIAYTLYSEENVFQMFPLSIQNLYTITFADPIVMSKYKYGLPKTVKEFETMVKEKSLCALHGDPFVAFIITDKESGNVIGYEEIDKSDTDGIGEISYIFSKQYHNGAGQAYKYVGYENVGALTWGYGAHLYRNGTFVNPSKQQFKTTVPFKGLMATVRTDNFASSKILENLGFKQMAIIKKFGHERYLFELDFNNFE</sequence>
<dbReference type="OrthoDB" id="9785602at2"/>
<dbReference type="AlphaFoldDB" id="A0A2Z3L922"/>
<gene>
    <name evidence="2" type="ORF">DK880_00738</name>
</gene>
<dbReference type="Gene3D" id="3.40.630.30">
    <property type="match status" value="1"/>
</dbReference>
<dbReference type="Pfam" id="PF13302">
    <property type="entry name" value="Acetyltransf_3"/>
    <property type="match status" value="1"/>
</dbReference>
<name>A0A2Z3L922_9BACT</name>
<accession>A0A2Z3L922</accession>
<evidence type="ECO:0000313" key="3">
    <source>
        <dbReference type="Proteomes" id="UP000245872"/>
    </source>
</evidence>
<reference evidence="2 3" key="1">
    <citation type="submission" date="2018-05" db="EMBL/GenBank/DDBJ databases">
        <title>Candidatus Cardinium hertigii Genome Assembly.</title>
        <authorList>
            <person name="Showmaker K.C."/>
            <person name="Walden K.O."/>
            <person name="Fields C.J."/>
            <person name="Lambert K.N."/>
            <person name="Hudson M.E."/>
        </authorList>
    </citation>
    <scope>NUCLEOTIDE SEQUENCE [LARGE SCALE GENOMIC DNA]</scope>
    <source>
        <strain evidence="3">cHgTN10</strain>
    </source>
</reference>
<dbReference type="RefSeq" id="WP_109997448.1">
    <property type="nucleotide sequence ID" value="NZ_CP029619.1"/>
</dbReference>
<dbReference type="InterPro" id="IPR016181">
    <property type="entry name" value="Acyl_CoA_acyltransferase"/>
</dbReference>
<dbReference type="SUPFAM" id="SSF55729">
    <property type="entry name" value="Acyl-CoA N-acyltransferases (Nat)"/>
    <property type="match status" value="1"/>
</dbReference>